<dbReference type="Proteomes" id="UP000886653">
    <property type="component" value="Unassembled WGS sequence"/>
</dbReference>
<name>A0A9P6NVJ7_9BASI</name>
<dbReference type="AlphaFoldDB" id="A0A9P6NVJ7"/>
<comment type="caution">
    <text evidence="2">The sequence shown here is derived from an EMBL/GenBank/DDBJ whole genome shotgun (WGS) entry which is preliminary data.</text>
</comment>
<accession>A0A9P6NVJ7</accession>
<gene>
    <name evidence="2" type="ORF">CROQUDRAFT_87442</name>
</gene>
<keyword evidence="3" id="KW-1185">Reference proteome</keyword>
<proteinExistence type="predicted"/>
<feature type="compositionally biased region" description="Polar residues" evidence="1">
    <location>
        <begin position="44"/>
        <end position="54"/>
    </location>
</feature>
<feature type="compositionally biased region" description="Pro residues" evidence="1">
    <location>
        <begin position="1"/>
        <end position="10"/>
    </location>
</feature>
<sequence>MPPQPKPPSNNPFSPQNNHLTHFGHENEELNSSELAYHSRTADHSSGTLHQPTSGPKYGDEMESEPGIPYGLTKVLNFEFPLSSYTRFASASSIVPNHFAPVPILSFLPPSATDRLTDRPNSILFKHHLYVPTLPLDRGQIDLIINQPRFPSTSVLIL</sequence>
<evidence type="ECO:0000313" key="3">
    <source>
        <dbReference type="Proteomes" id="UP000886653"/>
    </source>
</evidence>
<protein>
    <submittedName>
        <fullName evidence="2">Uncharacterized protein</fullName>
    </submittedName>
</protein>
<feature type="region of interest" description="Disordered" evidence="1">
    <location>
        <begin position="1"/>
        <end position="66"/>
    </location>
</feature>
<organism evidence="2 3">
    <name type="scientific">Cronartium quercuum f. sp. fusiforme G11</name>
    <dbReference type="NCBI Taxonomy" id="708437"/>
    <lineage>
        <taxon>Eukaryota</taxon>
        <taxon>Fungi</taxon>
        <taxon>Dikarya</taxon>
        <taxon>Basidiomycota</taxon>
        <taxon>Pucciniomycotina</taxon>
        <taxon>Pucciniomycetes</taxon>
        <taxon>Pucciniales</taxon>
        <taxon>Coleosporiaceae</taxon>
        <taxon>Cronartium</taxon>
    </lineage>
</organism>
<evidence type="ECO:0000313" key="2">
    <source>
        <dbReference type="EMBL" id="KAG0150979.1"/>
    </source>
</evidence>
<evidence type="ECO:0000256" key="1">
    <source>
        <dbReference type="SAM" id="MobiDB-lite"/>
    </source>
</evidence>
<dbReference type="EMBL" id="MU167216">
    <property type="protein sequence ID" value="KAG0150979.1"/>
    <property type="molecule type" value="Genomic_DNA"/>
</dbReference>
<reference evidence="2" key="1">
    <citation type="submission" date="2013-11" db="EMBL/GenBank/DDBJ databases">
        <title>Genome sequence of the fusiform rust pathogen reveals effectors for host alternation and coevolution with pine.</title>
        <authorList>
            <consortium name="DOE Joint Genome Institute"/>
            <person name="Smith K."/>
            <person name="Pendleton A."/>
            <person name="Kubisiak T."/>
            <person name="Anderson C."/>
            <person name="Salamov A."/>
            <person name="Aerts A."/>
            <person name="Riley R."/>
            <person name="Clum A."/>
            <person name="Lindquist E."/>
            <person name="Ence D."/>
            <person name="Campbell M."/>
            <person name="Kronenberg Z."/>
            <person name="Feau N."/>
            <person name="Dhillon B."/>
            <person name="Hamelin R."/>
            <person name="Burleigh J."/>
            <person name="Smith J."/>
            <person name="Yandell M."/>
            <person name="Nelson C."/>
            <person name="Grigoriev I."/>
            <person name="Davis J."/>
        </authorList>
    </citation>
    <scope>NUCLEOTIDE SEQUENCE</scope>
    <source>
        <strain evidence="2">G11</strain>
    </source>
</reference>